<protein>
    <submittedName>
        <fullName evidence="2">Uncharacterized protein</fullName>
    </submittedName>
</protein>
<gene>
    <name evidence="2" type="ORF">CHYS00102_LOCUS29089</name>
</gene>
<accession>A0A7S1BYE7</accession>
<reference evidence="2" key="1">
    <citation type="submission" date="2021-01" db="EMBL/GenBank/DDBJ databases">
        <authorList>
            <person name="Corre E."/>
            <person name="Pelletier E."/>
            <person name="Niang G."/>
            <person name="Scheremetjew M."/>
            <person name="Finn R."/>
            <person name="Kale V."/>
            <person name="Holt S."/>
            <person name="Cochrane G."/>
            <person name="Meng A."/>
            <person name="Brown T."/>
            <person name="Cohen L."/>
        </authorList>
    </citation>
    <scope>NUCLEOTIDE SEQUENCE</scope>
    <source>
        <strain evidence="2">308</strain>
    </source>
</reference>
<sequence>MTPNDHFRRPLQTHPIRRKRRRRPYAPATSHGDPHFARILAAARSFLPFLVKTHLVQVLVRHEAGVHATLQVVPAQVAAFRVRRRFGLLDAGDVFLTARFRRAQTKGREGGGKAEGVRSDRRTARKTGDDKMESARTIDADADATGSPSVNA</sequence>
<feature type="compositionally biased region" description="Basic and acidic residues" evidence="1">
    <location>
        <begin position="106"/>
        <end position="139"/>
    </location>
</feature>
<organism evidence="2">
    <name type="scientific">Corethron hystrix</name>
    <dbReference type="NCBI Taxonomy" id="216773"/>
    <lineage>
        <taxon>Eukaryota</taxon>
        <taxon>Sar</taxon>
        <taxon>Stramenopiles</taxon>
        <taxon>Ochrophyta</taxon>
        <taxon>Bacillariophyta</taxon>
        <taxon>Coscinodiscophyceae</taxon>
        <taxon>Corethrophycidae</taxon>
        <taxon>Corethrales</taxon>
        <taxon>Corethraceae</taxon>
        <taxon>Corethron</taxon>
    </lineage>
</organism>
<name>A0A7S1BYE7_9STRA</name>
<evidence type="ECO:0000313" key="2">
    <source>
        <dbReference type="EMBL" id="CAD8901870.1"/>
    </source>
</evidence>
<dbReference type="AlphaFoldDB" id="A0A7S1BYE7"/>
<feature type="compositionally biased region" description="Basic residues" evidence="1">
    <location>
        <begin position="9"/>
        <end position="24"/>
    </location>
</feature>
<proteinExistence type="predicted"/>
<evidence type="ECO:0000256" key="1">
    <source>
        <dbReference type="SAM" id="MobiDB-lite"/>
    </source>
</evidence>
<feature type="region of interest" description="Disordered" evidence="1">
    <location>
        <begin position="102"/>
        <end position="152"/>
    </location>
</feature>
<feature type="region of interest" description="Disordered" evidence="1">
    <location>
        <begin position="1"/>
        <end position="33"/>
    </location>
</feature>
<dbReference type="EMBL" id="HBFR01039804">
    <property type="protein sequence ID" value="CAD8901870.1"/>
    <property type="molecule type" value="Transcribed_RNA"/>
</dbReference>